<name>A0ABX1GCB2_9GAMM</name>
<dbReference type="Pfam" id="PF00440">
    <property type="entry name" value="TetR_N"/>
    <property type="match status" value="1"/>
</dbReference>
<keyword evidence="1 2" id="KW-0238">DNA-binding</keyword>
<dbReference type="EMBL" id="JAAWWK010000001">
    <property type="protein sequence ID" value="NKI16147.1"/>
    <property type="molecule type" value="Genomic_DNA"/>
</dbReference>
<evidence type="ECO:0000313" key="5">
    <source>
        <dbReference type="Proteomes" id="UP000765845"/>
    </source>
</evidence>
<sequence>MPASTKRARLDSRENIIEKIMAYIRDHDIEKCSMDDFASAAGISRISLYRLFGNRNALIDALVSHRSKQFNTLMATRLRDYHNIDDALVYYCTAAAKLAAKDGTIAYFIESQYVYRAVFGDTMSSIRGHIERAWLPVIEDHFDMDSSCFRKNSAEITEWIVINQATLARLYIDSGCSLDKLKQLVEDFILPGLRSKLGLPVD</sequence>
<gene>
    <name evidence="4" type="ORF">HCU74_01820</name>
</gene>
<dbReference type="Gene3D" id="1.10.357.10">
    <property type="entry name" value="Tetracycline Repressor, domain 2"/>
    <property type="match status" value="1"/>
</dbReference>
<feature type="domain" description="HTH tetR-type" evidence="3">
    <location>
        <begin position="10"/>
        <end position="70"/>
    </location>
</feature>
<protein>
    <submittedName>
        <fullName evidence="4">TetR/AcrR family transcriptional regulator</fullName>
    </submittedName>
</protein>
<dbReference type="SUPFAM" id="SSF46689">
    <property type="entry name" value="Homeodomain-like"/>
    <property type="match status" value="1"/>
</dbReference>
<accession>A0ABX1GCB2</accession>
<dbReference type="RefSeq" id="WP_168448682.1">
    <property type="nucleotide sequence ID" value="NZ_JAAWWK010000001.1"/>
</dbReference>
<proteinExistence type="predicted"/>
<evidence type="ECO:0000313" key="4">
    <source>
        <dbReference type="EMBL" id="NKI16147.1"/>
    </source>
</evidence>
<dbReference type="InterPro" id="IPR009057">
    <property type="entry name" value="Homeodomain-like_sf"/>
</dbReference>
<evidence type="ECO:0000256" key="1">
    <source>
        <dbReference type="ARBA" id="ARBA00023125"/>
    </source>
</evidence>
<comment type="caution">
    <text evidence="4">The sequence shown here is derived from an EMBL/GenBank/DDBJ whole genome shotgun (WGS) entry which is preliminary data.</text>
</comment>
<reference evidence="4 5" key="1">
    <citation type="submission" date="2020-04" db="EMBL/GenBank/DDBJ databases">
        <authorList>
            <person name="Yoon J."/>
        </authorList>
    </citation>
    <scope>NUCLEOTIDE SEQUENCE [LARGE SCALE GENOMIC DNA]</scope>
    <source>
        <strain evidence="4 5">KMU-166</strain>
    </source>
</reference>
<dbReference type="PROSITE" id="PS50977">
    <property type="entry name" value="HTH_TETR_2"/>
    <property type="match status" value="1"/>
</dbReference>
<evidence type="ECO:0000259" key="3">
    <source>
        <dbReference type="PROSITE" id="PS50977"/>
    </source>
</evidence>
<feature type="DNA-binding region" description="H-T-H motif" evidence="2">
    <location>
        <begin position="33"/>
        <end position="52"/>
    </location>
</feature>
<dbReference type="InterPro" id="IPR001647">
    <property type="entry name" value="HTH_TetR"/>
</dbReference>
<keyword evidence="5" id="KW-1185">Reference proteome</keyword>
<organism evidence="4 5">
    <name type="scientific">Spongiibacter thalassae</name>
    <dbReference type="NCBI Taxonomy" id="2721624"/>
    <lineage>
        <taxon>Bacteria</taxon>
        <taxon>Pseudomonadati</taxon>
        <taxon>Pseudomonadota</taxon>
        <taxon>Gammaproteobacteria</taxon>
        <taxon>Cellvibrionales</taxon>
        <taxon>Spongiibacteraceae</taxon>
        <taxon>Spongiibacter</taxon>
    </lineage>
</organism>
<evidence type="ECO:0000256" key="2">
    <source>
        <dbReference type="PROSITE-ProRule" id="PRU00335"/>
    </source>
</evidence>
<dbReference type="Proteomes" id="UP000765845">
    <property type="component" value="Unassembled WGS sequence"/>
</dbReference>